<evidence type="ECO:0000313" key="8">
    <source>
        <dbReference type="EMBL" id="KAL1496257.1"/>
    </source>
</evidence>
<evidence type="ECO:0000256" key="1">
    <source>
        <dbReference type="ARBA" id="ARBA00004141"/>
    </source>
</evidence>
<dbReference type="InterPro" id="IPR018490">
    <property type="entry name" value="cNMP-bd_dom_sf"/>
</dbReference>
<sequence length="763" mass="85209">MPLSPSLRPTARVSKPSRRTRMSIPAGRLSLFESANPDPEETELALSIWKRHRLLPPNTRLAALWKQWLLWLVGYNMFVLPLDLSFEKLANIRYILSPLEYSIDFFFLLDICLTFRTAYCDSETNDVIVDKKEIARRYLRGWFFVDVAATLPWDLISPGNDAFRPLKVVRFLRLIRILKELRHRMGRGAYFKRVLRLVTYFFFFAHWVGCLWWMIGSKETTAAVNRLVASGRPASSYSDSWLQRIPKMNWNGQGIAYPLDLQSPFLQQYLSSLYWAFTALVKVPWVAPHTVLEKAFGSFTLLVGAVFFAFLLGSVVAAVQAYDRSNARRRDVMGQMLAFSETRRLPAHLTTEVMRYVDASLSFESEFEGTERLGELPSRLRGAMLESIHAKLLAKSKLLQSVSPPVINLILQNLRPQVCLGKSRLCEPFVVPDALYFLHHGHVNIQLAERPEPLATRMRAVSASSNGSQSLSLESGSETRSKKEGSKTRPRFRPIEQPGDFVGLYDPFDGKTRVPFEVVAIKTSQFLAIDRHSLADVLDDIHEDEANAFLSVLKREYEVVMQSIRARRAHCCTGSPTQPLVREDSFPSPLLDEGETTLQTCDKCVKLAERLRKESHGVAFYTSYMERLLHAVEALPPAGGACGRPPRPPSAARASRRSSCPAPLRHADVEVSFSGGGATPEEESCEAAPLAEQGHEEDTPMEEARADVAGDTDSALISPLPQNGAAPAGDAPTSREPPDSPVEGQSSCSSIATDSNRRTSLAV</sequence>
<dbReference type="Pfam" id="PF00520">
    <property type="entry name" value="Ion_trans"/>
    <property type="match status" value="1"/>
</dbReference>
<keyword evidence="4 6" id="KW-0472">Membrane</keyword>
<dbReference type="SUPFAM" id="SSF51206">
    <property type="entry name" value="cAMP-binding domain-like"/>
    <property type="match status" value="1"/>
</dbReference>
<evidence type="ECO:0000256" key="5">
    <source>
        <dbReference type="SAM" id="MobiDB-lite"/>
    </source>
</evidence>
<evidence type="ECO:0000313" key="9">
    <source>
        <dbReference type="Proteomes" id="UP001515480"/>
    </source>
</evidence>
<comment type="subcellular location">
    <subcellularLocation>
        <location evidence="1">Membrane</location>
        <topology evidence="1">Multi-pass membrane protein</topology>
    </subcellularLocation>
</comment>
<dbReference type="Proteomes" id="UP001515480">
    <property type="component" value="Unassembled WGS sequence"/>
</dbReference>
<feature type="compositionally biased region" description="Low complexity" evidence="5">
    <location>
        <begin position="462"/>
        <end position="476"/>
    </location>
</feature>
<organism evidence="8 9">
    <name type="scientific">Prymnesium parvum</name>
    <name type="common">Toxic golden alga</name>
    <dbReference type="NCBI Taxonomy" id="97485"/>
    <lineage>
        <taxon>Eukaryota</taxon>
        <taxon>Haptista</taxon>
        <taxon>Haptophyta</taxon>
        <taxon>Prymnesiophyceae</taxon>
        <taxon>Prymnesiales</taxon>
        <taxon>Prymnesiaceae</taxon>
        <taxon>Prymnesium</taxon>
    </lineage>
</organism>
<feature type="transmembrane region" description="Helical" evidence="6">
    <location>
        <begin position="194"/>
        <end position="215"/>
    </location>
</feature>
<name>A0AB34IEQ7_PRYPA</name>
<dbReference type="GO" id="GO:0042391">
    <property type="term" value="P:regulation of membrane potential"/>
    <property type="evidence" value="ECO:0007669"/>
    <property type="project" value="TreeGrafter"/>
</dbReference>
<dbReference type="InterPro" id="IPR014710">
    <property type="entry name" value="RmlC-like_jellyroll"/>
</dbReference>
<feature type="transmembrane region" description="Helical" evidence="6">
    <location>
        <begin position="269"/>
        <end position="287"/>
    </location>
</feature>
<dbReference type="InterPro" id="IPR005821">
    <property type="entry name" value="Ion_trans_dom"/>
</dbReference>
<feature type="domain" description="Ion transport" evidence="7">
    <location>
        <begin position="64"/>
        <end position="321"/>
    </location>
</feature>
<evidence type="ECO:0000256" key="4">
    <source>
        <dbReference type="ARBA" id="ARBA00023136"/>
    </source>
</evidence>
<dbReference type="SUPFAM" id="SSF81324">
    <property type="entry name" value="Voltage-gated potassium channels"/>
    <property type="match status" value="1"/>
</dbReference>
<dbReference type="InterPro" id="IPR050818">
    <property type="entry name" value="KCNH_animal-type"/>
</dbReference>
<accession>A0AB34IEQ7</accession>
<feature type="compositionally biased region" description="Basic and acidic residues" evidence="5">
    <location>
        <begin position="477"/>
        <end position="487"/>
    </location>
</feature>
<feature type="compositionally biased region" description="Basic and acidic residues" evidence="5">
    <location>
        <begin position="693"/>
        <end position="708"/>
    </location>
</feature>
<evidence type="ECO:0000256" key="3">
    <source>
        <dbReference type="ARBA" id="ARBA00022989"/>
    </source>
</evidence>
<dbReference type="EMBL" id="JBGBPQ010000029">
    <property type="protein sequence ID" value="KAL1496257.1"/>
    <property type="molecule type" value="Genomic_DNA"/>
</dbReference>
<evidence type="ECO:0000259" key="7">
    <source>
        <dbReference type="Pfam" id="PF00520"/>
    </source>
</evidence>
<protein>
    <recommendedName>
        <fullName evidence="7">Ion transport domain-containing protein</fullName>
    </recommendedName>
</protein>
<feature type="region of interest" description="Disordered" evidence="5">
    <location>
        <begin position="1"/>
        <end position="21"/>
    </location>
</feature>
<dbReference type="InterPro" id="IPR003938">
    <property type="entry name" value="K_chnl_volt-dep_EAG/ELK/ERG"/>
</dbReference>
<dbReference type="Gene3D" id="2.60.120.10">
    <property type="entry name" value="Jelly Rolls"/>
    <property type="match status" value="1"/>
</dbReference>
<dbReference type="GO" id="GO:0005249">
    <property type="term" value="F:voltage-gated potassium channel activity"/>
    <property type="evidence" value="ECO:0007669"/>
    <property type="project" value="InterPro"/>
</dbReference>
<keyword evidence="3 6" id="KW-1133">Transmembrane helix</keyword>
<feature type="transmembrane region" description="Helical" evidence="6">
    <location>
        <begin position="299"/>
        <end position="322"/>
    </location>
</feature>
<feature type="region of interest" description="Disordered" evidence="5">
    <location>
        <begin position="457"/>
        <end position="495"/>
    </location>
</feature>
<keyword evidence="2 6" id="KW-0812">Transmembrane</keyword>
<feature type="compositionally biased region" description="Polar residues" evidence="5">
    <location>
        <begin position="743"/>
        <end position="763"/>
    </location>
</feature>
<proteinExistence type="predicted"/>
<gene>
    <name evidence="8" type="ORF">AB1Y20_016220</name>
</gene>
<evidence type="ECO:0000256" key="2">
    <source>
        <dbReference type="ARBA" id="ARBA00022692"/>
    </source>
</evidence>
<evidence type="ECO:0000256" key="6">
    <source>
        <dbReference type="SAM" id="Phobius"/>
    </source>
</evidence>
<comment type="caution">
    <text evidence="8">The sequence shown here is derived from an EMBL/GenBank/DDBJ whole genome shotgun (WGS) entry which is preliminary data.</text>
</comment>
<feature type="compositionally biased region" description="Low complexity" evidence="5">
    <location>
        <begin position="650"/>
        <end position="664"/>
    </location>
</feature>
<dbReference type="PANTHER" id="PTHR10217:SF435">
    <property type="entry name" value="POTASSIUM VOLTAGE-GATED CHANNEL PROTEIN EAG"/>
    <property type="match status" value="1"/>
</dbReference>
<keyword evidence="9" id="KW-1185">Reference proteome</keyword>
<dbReference type="PRINTS" id="PR01463">
    <property type="entry name" value="EAGCHANLFMLY"/>
</dbReference>
<dbReference type="PANTHER" id="PTHR10217">
    <property type="entry name" value="VOLTAGE AND LIGAND GATED POTASSIUM CHANNEL"/>
    <property type="match status" value="1"/>
</dbReference>
<dbReference type="GO" id="GO:0005886">
    <property type="term" value="C:plasma membrane"/>
    <property type="evidence" value="ECO:0007669"/>
    <property type="project" value="TreeGrafter"/>
</dbReference>
<dbReference type="AlphaFoldDB" id="A0AB34IEQ7"/>
<dbReference type="Gene3D" id="1.10.287.70">
    <property type="match status" value="1"/>
</dbReference>
<reference evidence="8 9" key="1">
    <citation type="journal article" date="2024" name="Science">
        <title>Giant polyketide synthase enzymes in the biosynthesis of giant marine polyether toxins.</title>
        <authorList>
            <person name="Fallon T.R."/>
            <person name="Shende V.V."/>
            <person name="Wierzbicki I.H."/>
            <person name="Pendleton A.L."/>
            <person name="Watervoot N.F."/>
            <person name="Auber R.P."/>
            <person name="Gonzalez D.J."/>
            <person name="Wisecaver J.H."/>
            <person name="Moore B.S."/>
        </authorList>
    </citation>
    <scope>NUCLEOTIDE SEQUENCE [LARGE SCALE GENOMIC DNA]</scope>
    <source>
        <strain evidence="8 9">12B1</strain>
    </source>
</reference>
<feature type="region of interest" description="Disordered" evidence="5">
    <location>
        <begin position="637"/>
        <end position="763"/>
    </location>
</feature>